<keyword evidence="1" id="KW-1188">Viral release from host cell</keyword>
<evidence type="ECO:0000256" key="2">
    <source>
        <dbReference type="SAM" id="MobiDB-lite"/>
    </source>
</evidence>
<dbReference type="PANTHER" id="PTHR37813:SF1">
    <property type="entry name" value="FELS-2 PROPHAGE PROTEIN"/>
    <property type="match status" value="1"/>
</dbReference>
<proteinExistence type="predicted"/>
<keyword evidence="3" id="KW-0812">Transmembrane</keyword>
<gene>
    <name evidence="5" type="ORF">NCTC11296_01295</name>
</gene>
<dbReference type="Proteomes" id="UP000254465">
    <property type="component" value="Unassembled WGS sequence"/>
</dbReference>
<dbReference type="PANTHER" id="PTHR37813">
    <property type="entry name" value="FELS-2 PROPHAGE PROTEIN"/>
    <property type="match status" value="1"/>
</dbReference>
<feature type="domain" description="Phage tail tape measure protein" evidence="4">
    <location>
        <begin position="158"/>
        <end position="353"/>
    </location>
</feature>
<dbReference type="InterPro" id="IPR010090">
    <property type="entry name" value="Phage_tape_meas"/>
</dbReference>
<dbReference type="EMBL" id="UGHK01000002">
    <property type="protein sequence ID" value="STO71395.1"/>
    <property type="molecule type" value="Genomic_DNA"/>
</dbReference>
<evidence type="ECO:0000256" key="3">
    <source>
        <dbReference type="SAM" id="Phobius"/>
    </source>
</evidence>
<dbReference type="AlphaFoldDB" id="A0A377I7W0"/>
<dbReference type="NCBIfam" id="TIGR01760">
    <property type="entry name" value="tape_meas_TP901"/>
    <property type="match status" value="1"/>
</dbReference>
<reference evidence="5 6" key="1">
    <citation type="submission" date="2018-06" db="EMBL/GenBank/DDBJ databases">
        <authorList>
            <consortium name="Pathogen Informatics"/>
            <person name="Doyle S."/>
        </authorList>
    </citation>
    <scope>NUCLEOTIDE SEQUENCE [LARGE SCALE GENOMIC DNA]</scope>
    <source>
        <strain evidence="5 6">NCTC11296</strain>
    </source>
</reference>
<evidence type="ECO:0000313" key="5">
    <source>
        <dbReference type="EMBL" id="STO71395.1"/>
    </source>
</evidence>
<organism evidence="5 6">
    <name type="scientific">Avibacterium paragallinarum</name>
    <name type="common">Haemophilus gallinarum</name>
    <dbReference type="NCBI Taxonomy" id="728"/>
    <lineage>
        <taxon>Bacteria</taxon>
        <taxon>Pseudomonadati</taxon>
        <taxon>Pseudomonadota</taxon>
        <taxon>Gammaproteobacteria</taxon>
        <taxon>Pasteurellales</taxon>
        <taxon>Pasteurellaceae</taxon>
        <taxon>Avibacterium</taxon>
    </lineage>
</organism>
<dbReference type="Pfam" id="PF10145">
    <property type="entry name" value="PhageMin_Tail"/>
    <property type="match status" value="1"/>
</dbReference>
<evidence type="ECO:0000256" key="1">
    <source>
        <dbReference type="ARBA" id="ARBA00022612"/>
    </source>
</evidence>
<sequence length="949" mass="102904">MATNELMIGLVIGATLKGVGAAFTTVTKLSSRLSSQIEKATAQQDRFGRELQRMNYPAKNLDAIAKRYKQLDSAISRAEKSQQRLNGAMALSERWGNAKKRMQGQLMETAAHGYAVGRPLMTSIRTYMDQEDAANDLKITMMKADGSFGKFKEIGKIADDLGRDLPGTKKDFYNLARALKMQGVSDDILIGGGLQTAAKLNVLLGMDQFEGGEFLAKLMEGHGLSDAELKSSADNLQRAMFAGGMNKEQMYGAMTYYAANVRSMKLTGEENAKKIFAIQGLAAQQWLEGTSFGTNFSTMLDRMNKGPKMIAEAKKGMKAEARDILESSGVEFNFWDKKGNFKGIDGMMSELEKLDIIRQKYGDEGAGLVADALFGTEGKRVALLLAQKGKQGLEEFLQKMREQASLEERIAQKTRTLSAAMEALGGVWESAVGTIGSAFADDLKEIAKAGQHFIEDTLTPWISENKGLIRTFVGFVGGLLAMKLSFLGVGYGLNLLFSPFVRLYVGATKLNGAFNAIRLARLTGDFSKLSLKLRLLNRAFSFVSGGSWRLAKGLSGGIFGATKRVASAFISANKWGFKLGMTLAGKLFGGLQLVGKGILFIGRALGLNPIGIAVMAIAGAAFLIYQYWEPIKTFFSDMWENVKGFFNSGIGNITATILDWSPIGLFYKAFAAVLSWFGVELPSSFSEFGKGMINKLGEGIGKAFEGVKSFINGTVNWIKGKLGFATEAEQTIATKQANIAQSAIGTGEMATRGTQLALENAKKRGFSTGGYTGDGGKHEVAGVVHKGEYVLNKEITSRLGVANIQRLANIAMVAGQSAFAAVSPLEPVMTEVKQPKSTIAANTVTSGQKEAKKQPHLTPKTKTGVKKKSHQAGVQQALSQRAKEKAEPMQHKSPIVVHFSPVINVNGNQEKTDILADITQAMQRGNRELEHVVERIFDQIIDQRGRRAY</sequence>
<evidence type="ECO:0000313" key="6">
    <source>
        <dbReference type="Proteomes" id="UP000254465"/>
    </source>
</evidence>
<protein>
    <submittedName>
        <fullName evidence="5">Putative bacteriophage tail protein/phage tail tape measure protein, TP901 family</fullName>
    </submittedName>
</protein>
<dbReference type="RefSeq" id="WP_114995477.1">
    <property type="nucleotide sequence ID" value="NZ_UGHK01000002.1"/>
</dbReference>
<accession>A0A377I7W0</accession>
<keyword evidence="3" id="KW-0472">Membrane</keyword>
<feature type="region of interest" description="Disordered" evidence="2">
    <location>
        <begin position="844"/>
        <end position="874"/>
    </location>
</feature>
<name>A0A377I7W0_AVIPA</name>
<feature type="transmembrane region" description="Helical" evidence="3">
    <location>
        <begin position="605"/>
        <end position="628"/>
    </location>
</feature>
<evidence type="ECO:0000259" key="4">
    <source>
        <dbReference type="Pfam" id="PF10145"/>
    </source>
</evidence>
<keyword evidence="3" id="KW-1133">Transmembrane helix</keyword>